<dbReference type="PROSITE" id="PS00107">
    <property type="entry name" value="PROTEIN_KINASE_ATP"/>
    <property type="match status" value="1"/>
</dbReference>
<keyword evidence="3 4" id="KW-0067">ATP-binding</keyword>
<dbReference type="PROSITE" id="PS51221">
    <property type="entry name" value="TTL"/>
    <property type="match status" value="1"/>
</dbReference>
<gene>
    <name evidence="7" type="ORF">M9Y10_010743</name>
</gene>
<feature type="compositionally biased region" description="Basic and acidic residues" evidence="5">
    <location>
        <begin position="503"/>
        <end position="512"/>
    </location>
</feature>
<feature type="compositionally biased region" description="Basic residues" evidence="5">
    <location>
        <begin position="489"/>
        <end position="502"/>
    </location>
</feature>
<keyword evidence="1" id="KW-0723">Serine/threonine-protein kinase</keyword>
<dbReference type="InterPro" id="IPR001245">
    <property type="entry name" value="Ser-Thr/Tyr_kinase_cat_dom"/>
</dbReference>
<dbReference type="Pfam" id="PF03133">
    <property type="entry name" value="TTL"/>
    <property type="match status" value="1"/>
</dbReference>
<feature type="region of interest" description="Disordered" evidence="5">
    <location>
        <begin position="314"/>
        <end position="395"/>
    </location>
</feature>
<protein>
    <recommendedName>
        <fullName evidence="6">Protein kinase domain-containing protein</fullName>
    </recommendedName>
</protein>
<evidence type="ECO:0000313" key="8">
    <source>
        <dbReference type="Proteomes" id="UP001470230"/>
    </source>
</evidence>
<dbReference type="InterPro" id="IPR011009">
    <property type="entry name" value="Kinase-like_dom_sf"/>
</dbReference>
<sequence length="890" mass="103830">MDSLEILNLDDFEKSEVIIGKGGFSKVYLVQNKSKEKFVVKELLSQCITRESQKVFFQEIFSYFKLKYPSILSIIGFNLRNFEDSYYPVIMLEYMVNGSLREFLDKHAIERTTTDDNFSSTNLYIILIGTALGMRHAHSQKVVHRDLKPENILLDDKFYPRISDFGCSSITNSNISLHQMKTETGTKKYMAPEIYIKGEYDCTIDVYSFSLIAYELLTGYPPFLQFKTGYQVQDAASKNIRPDVSMIKDKSIQDFLKRCWSLDPKKRPSFKEIVDELLNIKYVEHFKANEEKINEYLSLFDEIFTIKKTETKTSSLPSISNSNSYSKQSTHDDKLKTDSHLLIQAATSSKRAKRSSLNKSASKKYEEQQKALRKRQILDEIPQLNSDAHNDEKDSSRFIRKCQIIDDIQINQESTKRSSRRYQNVDDVQMNQESTKRPARRYQNVDDMQMNQESTDISLIMNQDLYKVHAPEPIKTDPDDDALCQPKSPRNKNIKKNNHHCPKLPDDVEVHRRSPRRKPKPKSELKKIKKDFAIKFLFGNTSSTVKNAINSLDFEVTTDFSEANLIWIDGDFSSCDYFRVDPSKHLNKIPDFHSLCKNSRFFKCLISMQKKYTKIYKDFIPMTYFSPDEFSNFCNTNKEFESIKDQLIWRSKDHSKLIEDPLNFEFTEKSGIIQKLIQPFLIDSHKFILRMYAVISNLEPLTIHFYKDGIACFYDESKNCVPERDDFEYHKKASEVIKIVSKKNPKLLKRIQEIIVLSVYSICQKMKEKVKKACENNDKDFEDKEKIKIAPFGRFINLIGVDIQIDRNGNPFIFGLSGNLDMKGGSKEEKEIEHELIKEQLKLMESLIGNQRHKVDNWTLLFSSNDTPYLPKVPSIPKQDYMSPRKFKIK</sequence>
<dbReference type="PANTHER" id="PTHR44329">
    <property type="entry name" value="SERINE/THREONINE-PROTEIN KINASE TNNI3K-RELATED"/>
    <property type="match status" value="1"/>
</dbReference>
<evidence type="ECO:0000256" key="3">
    <source>
        <dbReference type="ARBA" id="ARBA00022840"/>
    </source>
</evidence>
<comment type="caution">
    <text evidence="7">The sequence shown here is derived from an EMBL/GenBank/DDBJ whole genome shotgun (WGS) entry which is preliminary data.</text>
</comment>
<dbReference type="InterPro" id="IPR008271">
    <property type="entry name" value="Ser/Thr_kinase_AS"/>
</dbReference>
<feature type="region of interest" description="Disordered" evidence="5">
    <location>
        <begin position="411"/>
        <end position="447"/>
    </location>
</feature>
<proteinExistence type="predicted"/>
<dbReference type="Gene3D" id="1.10.510.10">
    <property type="entry name" value="Transferase(Phosphotransferase) domain 1"/>
    <property type="match status" value="1"/>
</dbReference>
<dbReference type="PROSITE" id="PS00108">
    <property type="entry name" value="PROTEIN_KINASE_ST"/>
    <property type="match status" value="1"/>
</dbReference>
<dbReference type="InterPro" id="IPR000719">
    <property type="entry name" value="Prot_kinase_dom"/>
</dbReference>
<evidence type="ECO:0000256" key="1">
    <source>
        <dbReference type="ARBA" id="ARBA00022527"/>
    </source>
</evidence>
<dbReference type="SMART" id="SM00220">
    <property type="entry name" value="S_TKc"/>
    <property type="match status" value="1"/>
</dbReference>
<keyword evidence="8" id="KW-1185">Reference proteome</keyword>
<dbReference type="Proteomes" id="UP001470230">
    <property type="component" value="Unassembled WGS sequence"/>
</dbReference>
<dbReference type="PRINTS" id="PR00109">
    <property type="entry name" value="TYRKINASE"/>
</dbReference>
<evidence type="ECO:0000256" key="2">
    <source>
        <dbReference type="ARBA" id="ARBA00022741"/>
    </source>
</evidence>
<keyword evidence="1" id="KW-0808">Transferase</keyword>
<dbReference type="InterPro" id="IPR004344">
    <property type="entry name" value="TTL/TTLL_fam"/>
</dbReference>
<dbReference type="EMBL" id="JAPFFF010000016">
    <property type="protein sequence ID" value="KAK8865206.1"/>
    <property type="molecule type" value="Genomic_DNA"/>
</dbReference>
<feature type="binding site" evidence="4">
    <location>
        <position position="41"/>
    </location>
    <ligand>
        <name>ATP</name>
        <dbReference type="ChEBI" id="CHEBI:30616"/>
    </ligand>
</feature>
<reference evidence="7 8" key="1">
    <citation type="submission" date="2024-04" db="EMBL/GenBank/DDBJ databases">
        <title>Tritrichomonas musculus Genome.</title>
        <authorList>
            <person name="Alves-Ferreira E."/>
            <person name="Grigg M."/>
            <person name="Lorenzi H."/>
            <person name="Galac M."/>
        </authorList>
    </citation>
    <scope>NUCLEOTIDE SEQUENCE [LARGE SCALE GENOMIC DNA]</scope>
    <source>
        <strain evidence="7 8">EAF2021</strain>
    </source>
</reference>
<evidence type="ECO:0000259" key="6">
    <source>
        <dbReference type="PROSITE" id="PS50011"/>
    </source>
</evidence>
<keyword evidence="1" id="KW-0418">Kinase</keyword>
<feature type="compositionally biased region" description="Low complexity" evidence="5">
    <location>
        <begin position="314"/>
        <end position="328"/>
    </location>
</feature>
<dbReference type="InterPro" id="IPR017441">
    <property type="entry name" value="Protein_kinase_ATP_BS"/>
</dbReference>
<feature type="domain" description="Protein kinase" evidence="6">
    <location>
        <begin position="13"/>
        <end position="283"/>
    </location>
</feature>
<keyword evidence="2 4" id="KW-0547">Nucleotide-binding</keyword>
<evidence type="ECO:0000313" key="7">
    <source>
        <dbReference type="EMBL" id="KAK8865206.1"/>
    </source>
</evidence>
<feature type="compositionally biased region" description="Basic and acidic residues" evidence="5">
    <location>
        <begin position="329"/>
        <end position="339"/>
    </location>
</feature>
<name>A0ABR2ILK4_9EUKA</name>
<feature type="region of interest" description="Disordered" evidence="5">
    <location>
        <begin position="471"/>
        <end position="524"/>
    </location>
</feature>
<dbReference type="PROSITE" id="PS50011">
    <property type="entry name" value="PROTEIN_KINASE_DOM"/>
    <property type="match status" value="1"/>
</dbReference>
<dbReference type="InterPro" id="IPR051681">
    <property type="entry name" value="Ser/Thr_Kinases-Pseudokinases"/>
</dbReference>
<evidence type="ECO:0000256" key="5">
    <source>
        <dbReference type="SAM" id="MobiDB-lite"/>
    </source>
</evidence>
<dbReference type="Pfam" id="PF00069">
    <property type="entry name" value="Pkinase"/>
    <property type="match status" value="1"/>
</dbReference>
<dbReference type="PANTHER" id="PTHR44329:SF214">
    <property type="entry name" value="PROTEIN KINASE DOMAIN-CONTAINING PROTEIN"/>
    <property type="match status" value="1"/>
</dbReference>
<evidence type="ECO:0000256" key="4">
    <source>
        <dbReference type="PROSITE-ProRule" id="PRU10141"/>
    </source>
</evidence>
<accession>A0ABR2ILK4</accession>
<dbReference type="SUPFAM" id="SSF56112">
    <property type="entry name" value="Protein kinase-like (PK-like)"/>
    <property type="match status" value="1"/>
</dbReference>
<organism evidence="7 8">
    <name type="scientific">Tritrichomonas musculus</name>
    <dbReference type="NCBI Taxonomy" id="1915356"/>
    <lineage>
        <taxon>Eukaryota</taxon>
        <taxon>Metamonada</taxon>
        <taxon>Parabasalia</taxon>
        <taxon>Tritrichomonadida</taxon>
        <taxon>Tritrichomonadidae</taxon>
        <taxon>Tritrichomonas</taxon>
    </lineage>
</organism>